<evidence type="ECO:0000313" key="5">
    <source>
        <dbReference type="Proteomes" id="UP000699042"/>
    </source>
</evidence>
<accession>A0A9P7UEI8</accession>
<protein>
    <submittedName>
        <fullName evidence="4">Phosphoglycerate mutase</fullName>
    </submittedName>
</protein>
<dbReference type="InterPro" id="IPR001345">
    <property type="entry name" value="PG/BPGM_mutase_AS"/>
</dbReference>
<proteinExistence type="predicted"/>
<feature type="compositionally biased region" description="Basic and acidic residues" evidence="2">
    <location>
        <begin position="347"/>
        <end position="357"/>
    </location>
</feature>
<organism evidence="4 5">
    <name type="scientific">Colletotrichum scovillei</name>
    <dbReference type="NCBI Taxonomy" id="1209932"/>
    <lineage>
        <taxon>Eukaryota</taxon>
        <taxon>Fungi</taxon>
        <taxon>Dikarya</taxon>
        <taxon>Ascomycota</taxon>
        <taxon>Pezizomycotina</taxon>
        <taxon>Sordariomycetes</taxon>
        <taxon>Hypocreomycetidae</taxon>
        <taxon>Glomerellales</taxon>
        <taxon>Glomerellaceae</taxon>
        <taxon>Colletotrichum</taxon>
        <taxon>Colletotrichum acutatum species complex</taxon>
    </lineage>
</organism>
<evidence type="ECO:0000256" key="2">
    <source>
        <dbReference type="SAM" id="MobiDB-lite"/>
    </source>
</evidence>
<dbReference type="PANTHER" id="PTHR46517">
    <property type="entry name" value="FRUCTOSE-2,6-BISPHOSPHATASE TIGAR"/>
    <property type="match status" value="1"/>
</dbReference>
<dbReference type="InterPro" id="IPR036673">
    <property type="entry name" value="Cyanovirin-N_sf"/>
</dbReference>
<dbReference type="Gene3D" id="3.40.50.1240">
    <property type="entry name" value="Phosphoglycerate mutase-like"/>
    <property type="match status" value="1"/>
</dbReference>
<dbReference type="Proteomes" id="UP000699042">
    <property type="component" value="Unassembled WGS sequence"/>
</dbReference>
<comment type="caution">
    <text evidence="4">The sequence shown here is derived from an EMBL/GenBank/DDBJ whole genome shotgun (WGS) entry which is preliminary data.</text>
</comment>
<dbReference type="Gene3D" id="2.30.60.10">
    <property type="entry name" value="Cyanovirin-N"/>
    <property type="match status" value="1"/>
</dbReference>
<dbReference type="GO" id="GO:0045820">
    <property type="term" value="P:negative regulation of glycolytic process"/>
    <property type="evidence" value="ECO:0007669"/>
    <property type="project" value="TreeGrafter"/>
</dbReference>
<dbReference type="SUPFAM" id="SSF51322">
    <property type="entry name" value="Cyanovirin-N"/>
    <property type="match status" value="1"/>
</dbReference>
<feature type="signal peptide" evidence="3">
    <location>
        <begin position="1"/>
        <end position="16"/>
    </location>
</feature>
<dbReference type="AlphaFoldDB" id="A0A9P7UEI8"/>
<gene>
    <name evidence="4" type="ORF">JMJ77_000793</name>
</gene>
<dbReference type="InterPro" id="IPR029033">
    <property type="entry name" value="His_PPase_superfam"/>
</dbReference>
<keyword evidence="5" id="KW-1185">Reference proteome</keyword>
<keyword evidence="1" id="KW-0378">Hydrolase</keyword>
<dbReference type="CDD" id="cd07067">
    <property type="entry name" value="HP_PGM_like"/>
    <property type="match status" value="1"/>
</dbReference>
<dbReference type="SMART" id="SM00855">
    <property type="entry name" value="PGAM"/>
    <property type="match status" value="1"/>
</dbReference>
<dbReference type="EMBL" id="JAESDN010000003">
    <property type="protein sequence ID" value="KAG7053708.1"/>
    <property type="molecule type" value="Genomic_DNA"/>
</dbReference>
<name>A0A9P7UEI8_9PEZI</name>
<dbReference type="SUPFAM" id="SSF53254">
    <property type="entry name" value="Phosphoglycerate mutase-like"/>
    <property type="match status" value="1"/>
</dbReference>
<feature type="chain" id="PRO_5040379754" evidence="3">
    <location>
        <begin position="17"/>
        <end position="522"/>
    </location>
</feature>
<dbReference type="GO" id="GO:0043456">
    <property type="term" value="P:regulation of pentose-phosphate shunt"/>
    <property type="evidence" value="ECO:0007669"/>
    <property type="project" value="TreeGrafter"/>
</dbReference>
<evidence type="ECO:0000256" key="1">
    <source>
        <dbReference type="ARBA" id="ARBA00022801"/>
    </source>
</evidence>
<dbReference type="InterPro" id="IPR013078">
    <property type="entry name" value="His_Pase_superF_clade-1"/>
</dbReference>
<feature type="region of interest" description="Disordered" evidence="2">
    <location>
        <begin position="337"/>
        <end position="357"/>
    </location>
</feature>
<sequence>MKCFVVLLAATTLATATPADLEKLKNDDNFLHNCDFVNFSLGDNNQNPWIHYSCPLNKPPYMQCSRLELNDCIINDHGVLRGQEKGGFAKSCKDCVYLHEIGNLVCQCAFGNPTQFRETHRYLGEYSRKSMKLCYAVLMLFLLTHENRSGCVALWQKLRVLAHADPQAKQYPEHISRKALFGPLEKAAMGAVHLYLIRHGESVDNVANLYLGRSFLSRLSSEKSNLSPILTSSALFVGVARVCSAGSRDAPLTNHGVLQAKRLGEHLATRTAEASAPITHVFSSNLQRAYRTAMLACHTSDADAQASSSTDVGSIPSTVGVAPLQLAELREKHFGTGEGQRFGARSSGERHEGAEDHDSMRVRAERFVNEYLAPLFACVEGERDEEQEGASSGTESIIIVAHGIILGVLARVLLAAGNFGSLATGTSDQQQRFSWSNTGYLLIHIKSMPAVDAKEPAGLRSGTQEPKWPHLKLEIVEVNCIEHLRGLKKTRGGIGSAKFDEKQKTLSAFFKPTASKRKHEDS</sequence>
<dbReference type="PROSITE" id="PS00175">
    <property type="entry name" value="PG_MUTASE"/>
    <property type="match status" value="1"/>
</dbReference>
<dbReference type="GO" id="GO:0005829">
    <property type="term" value="C:cytosol"/>
    <property type="evidence" value="ECO:0007669"/>
    <property type="project" value="TreeGrafter"/>
</dbReference>
<keyword evidence="3" id="KW-0732">Signal</keyword>
<reference evidence="4" key="1">
    <citation type="submission" date="2021-05" db="EMBL/GenBank/DDBJ databases">
        <title>Comparative genomics of three Colletotrichum scovillei strains and genetic complementation revealed genes involved fungal growth and virulence on chili pepper.</title>
        <authorList>
            <person name="Hsieh D.-K."/>
            <person name="Chuang S.-C."/>
            <person name="Chen C.-Y."/>
            <person name="Chao Y.-T."/>
            <person name="Lu M.-Y.J."/>
            <person name="Lee M.-H."/>
            <person name="Shih M.-C."/>
        </authorList>
    </citation>
    <scope>NUCLEOTIDE SEQUENCE</scope>
    <source>
        <strain evidence="4">Coll-153</strain>
    </source>
</reference>
<evidence type="ECO:0000313" key="4">
    <source>
        <dbReference type="EMBL" id="KAG7053708.1"/>
    </source>
</evidence>
<dbReference type="Pfam" id="PF00300">
    <property type="entry name" value="His_Phos_1"/>
    <property type="match status" value="1"/>
</dbReference>
<dbReference type="InterPro" id="IPR051695">
    <property type="entry name" value="Phosphoglycerate_Mutase"/>
</dbReference>
<dbReference type="GO" id="GO:0004331">
    <property type="term" value="F:fructose-2,6-bisphosphate 2-phosphatase activity"/>
    <property type="evidence" value="ECO:0007669"/>
    <property type="project" value="TreeGrafter"/>
</dbReference>
<evidence type="ECO:0000256" key="3">
    <source>
        <dbReference type="SAM" id="SignalP"/>
    </source>
</evidence>
<dbReference type="PANTHER" id="PTHR46517:SF1">
    <property type="entry name" value="FRUCTOSE-2,6-BISPHOSPHATASE TIGAR"/>
    <property type="match status" value="1"/>
</dbReference>